<sequence length="168" mass="18517">MYCEDVKQVRNFIKVVADYTNSTVNVLGYSMGSPISRKAILGGKCVDTHEDLGEPLTPLVNTFISLAGVTYGLQPCLNYKTYAACNLVNGMISGSEYLNDINSMETKYEGNTTYSIQSSNDYLVGQKCGSEQCSELKNSNENIYKNGNDHVTIVSTTVALQYELFDKL</sequence>
<dbReference type="WBParaSite" id="RSKR_0001124400.1">
    <property type="protein sequence ID" value="RSKR_0001124400.1"/>
    <property type="gene ID" value="RSKR_0001124400"/>
</dbReference>
<protein>
    <submittedName>
        <fullName evidence="2">Triacylglycerol lipase</fullName>
    </submittedName>
</protein>
<organism evidence="1 2">
    <name type="scientific">Rhabditophanes sp. KR3021</name>
    <dbReference type="NCBI Taxonomy" id="114890"/>
    <lineage>
        <taxon>Eukaryota</taxon>
        <taxon>Metazoa</taxon>
        <taxon>Ecdysozoa</taxon>
        <taxon>Nematoda</taxon>
        <taxon>Chromadorea</taxon>
        <taxon>Rhabditida</taxon>
        <taxon>Tylenchina</taxon>
        <taxon>Panagrolaimomorpha</taxon>
        <taxon>Strongyloidoidea</taxon>
        <taxon>Alloionematidae</taxon>
        <taxon>Rhabditophanes</taxon>
    </lineage>
</organism>
<evidence type="ECO:0000313" key="2">
    <source>
        <dbReference type="WBParaSite" id="RSKR_0001124400.1"/>
    </source>
</evidence>
<dbReference type="Proteomes" id="UP000095286">
    <property type="component" value="Unplaced"/>
</dbReference>
<reference evidence="2" key="1">
    <citation type="submission" date="2016-11" db="UniProtKB">
        <authorList>
            <consortium name="WormBaseParasite"/>
        </authorList>
    </citation>
    <scope>IDENTIFICATION</scope>
    <source>
        <strain evidence="2">KR3021</strain>
    </source>
</reference>
<accession>A0AC35UFJ0</accession>
<proteinExistence type="predicted"/>
<evidence type="ECO:0000313" key="1">
    <source>
        <dbReference type="Proteomes" id="UP000095286"/>
    </source>
</evidence>
<name>A0AC35UFJ0_9BILA</name>